<comment type="caution">
    <text evidence="2">The sequence shown here is derived from an EMBL/GenBank/DDBJ whole genome shotgun (WGS) entry which is preliminary data.</text>
</comment>
<evidence type="ECO:0000313" key="5">
    <source>
        <dbReference type="Proteomes" id="UP000809440"/>
    </source>
</evidence>
<dbReference type="InterPro" id="IPR050509">
    <property type="entry name" value="CoA-transferase_III"/>
</dbReference>
<accession>A0A9Q2S3U5</accession>
<dbReference type="RefSeq" id="WP_138487571.1">
    <property type="nucleotide sequence ID" value="NZ_JAFBWU010000017.1"/>
</dbReference>
<dbReference type="PANTHER" id="PTHR48228">
    <property type="entry name" value="SUCCINYL-COA--D-CITRAMALATE COA-TRANSFERASE"/>
    <property type="match status" value="1"/>
</dbReference>
<dbReference type="EMBL" id="JAFBXE010000017">
    <property type="protein sequence ID" value="MBM2414639.1"/>
    <property type="molecule type" value="Genomic_DNA"/>
</dbReference>
<evidence type="ECO:0000313" key="2">
    <source>
        <dbReference type="EMBL" id="MBM2414639.1"/>
    </source>
</evidence>
<name>A0A9Q2S3U5_9RHOB</name>
<proteinExistence type="predicted"/>
<dbReference type="Gene3D" id="3.40.50.10540">
    <property type="entry name" value="Crotonobetainyl-coa:carnitine coa-transferase, domain 1"/>
    <property type="match status" value="1"/>
</dbReference>
<dbReference type="InterPro" id="IPR023606">
    <property type="entry name" value="CoA-Trfase_III_dom_1_sf"/>
</dbReference>
<dbReference type="InterPro" id="IPR044855">
    <property type="entry name" value="CoA-Trfase_III_dom3_sf"/>
</dbReference>
<evidence type="ECO:0000313" key="4">
    <source>
        <dbReference type="Proteomes" id="UP000755667"/>
    </source>
</evidence>
<evidence type="ECO:0000313" key="3">
    <source>
        <dbReference type="EMBL" id="MBM2419310.1"/>
    </source>
</evidence>
<keyword evidence="2" id="KW-0808">Transferase</keyword>
<dbReference type="PANTHER" id="PTHR48228:SF5">
    <property type="entry name" value="ALPHA-METHYLACYL-COA RACEMASE"/>
    <property type="match status" value="1"/>
</dbReference>
<gene>
    <name evidence="2" type="ORF">JQX41_20145</name>
    <name evidence="3" type="ORF">JQX48_20165</name>
</gene>
<dbReference type="Gene3D" id="3.30.1540.10">
    <property type="entry name" value="formyl-coa transferase, domain 3"/>
    <property type="match status" value="1"/>
</dbReference>
<keyword evidence="5" id="KW-1185">Reference proteome</keyword>
<protein>
    <submittedName>
        <fullName evidence="2">CoA transferase</fullName>
    </submittedName>
</protein>
<feature type="region of interest" description="Disordered" evidence="1">
    <location>
        <begin position="341"/>
        <end position="387"/>
    </location>
</feature>
<dbReference type="InterPro" id="IPR003673">
    <property type="entry name" value="CoA-Trfase_fam_III"/>
</dbReference>
<organism evidence="2 4">
    <name type="scientific">Marivita cryptomonadis</name>
    <dbReference type="NCBI Taxonomy" id="505252"/>
    <lineage>
        <taxon>Bacteria</taxon>
        <taxon>Pseudomonadati</taxon>
        <taxon>Pseudomonadota</taxon>
        <taxon>Alphaproteobacteria</taxon>
        <taxon>Rhodobacterales</taxon>
        <taxon>Roseobacteraceae</taxon>
        <taxon>Marivita</taxon>
    </lineage>
</organism>
<dbReference type="GO" id="GO:0016740">
    <property type="term" value="F:transferase activity"/>
    <property type="evidence" value="ECO:0007669"/>
    <property type="project" value="UniProtKB-KW"/>
</dbReference>
<evidence type="ECO:0000256" key="1">
    <source>
        <dbReference type="SAM" id="MobiDB-lite"/>
    </source>
</evidence>
<dbReference type="Proteomes" id="UP000809440">
    <property type="component" value="Unassembled WGS sequence"/>
</dbReference>
<dbReference type="Proteomes" id="UP000755667">
    <property type="component" value="Unassembled WGS sequence"/>
</dbReference>
<dbReference type="EMBL" id="JAFBXF010000017">
    <property type="protein sequence ID" value="MBM2419310.1"/>
    <property type="molecule type" value="Genomic_DNA"/>
</dbReference>
<sequence length="387" mass="41648">MTLQPARGPLTGLRIVESTAFIAAPLATMSLTQLGAEVIRLDPAEGGLDYRRWPLAPSGASLYWTMLNRGKRSVTLDLRTPGGRQTAADMICDSDSGGGIFVTNLPTRDVLAPQALLERRPDAIVVTLDGSPDGISAIDYTVHAASGAAMMTGPEGHVGPVNNAVPFWDVIAGRTLAMGILAAELYRLRTGRGQHIALSLSDIAMETMANLGILAETEVTGAARARHGNWIYGSFGRDFATRCGRWFMVVAVTRKQWRALVTATGLEREMAALSDAHQADLDDEHTRSHLQDQIGAYLQTWAAGLDLSQIAACFEGTPVCWSPYRDTLQMLAEDTRASPANPMFVRQSHPGVQDVLTPRSPLRFSNHPDLAPGQAPTLDTAPKRNGT</sequence>
<dbReference type="Pfam" id="PF02515">
    <property type="entry name" value="CoA_transf_3"/>
    <property type="match status" value="1"/>
</dbReference>
<dbReference type="SUPFAM" id="SSF89796">
    <property type="entry name" value="CoA-transferase family III (CaiB/BaiF)"/>
    <property type="match status" value="1"/>
</dbReference>
<reference evidence="2 5" key="1">
    <citation type="submission" date="2021-01" db="EMBL/GenBank/DDBJ databases">
        <title>Diatom-associated Roseobacters Show Island Model of Population Structure.</title>
        <authorList>
            <person name="Qu L."/>
            <person name="Feng X."/>
            <person name="Chen Y."/>
            <person name="Li L."/>
            <person name="Wang X."/>
            <person name="Hu Z."/>
            <person name="Wang H."/>
            <person name="Luo H."/>
        </authorList>
    </citation>
    <scope>NUCLEOTIDE SEQUENCE</scope>
    <source>
        <strain evidence="3 5">CC28-63</strain>
        <strain evidence="2">CC28-69</strain>
    </source>
</reference>
<dbReference type="AlphaFoldDB" id="A0A9Q2S3U5"/>